<dbReference type="RefSeq" id="WP_206544531.1">
    <property type="nucleotide sequence ID" value="NZ_JAEKJX010000003.1"/>
</dbReference>
<evidence type="ECO:0000313" key="2">
    <source>
        <dbReference type="EMBL" id="MDV6226957.1"/>
    </source>
</evidence>
<protein>
    <submittedName>
        <fullName evidence="2">Uncharacterized protein</fullName>
    </submittedName>
</protein>
<feature type="transmembrane region" description="Helical" evidence="1">
    <location>
        <begin position="95"/>
        <end position="117"/>
    </location>
</feature>
<dbReference type="Proteomes" id="UP001185659">
    <property type="component" value="Unassembled WGS sequence"/>
</dbReference>
<accession>A0ABU4AL24</accession>
<name>A0ABU4AL24_9HYPH</name>
<feature type="transmembrane region" description="Helical" evidence="1">
    <location>
        <begin position="7"/>
        <end position="28"/>
    </location>
</feature>
<proteinExistence type="predicted"/>
<keyword evidence="1" id="KW-0812">Transmembrane</keyword>
<feature type="transmembrane region" description="Helical" evidence="1">
    <location>
        <begin position="34"/>
        <end position="57"/>
    </location>
</feature>
<sequence>MEKIHRVATFCIGRAVMFGALAIGLVMLSFSFDLVVAFSAGALMTLIMSEILILKAYATARQNPRKTETWLYLSPDARPAGRSGARVFISILKDIYLRFAALSLKVGCGFFIFSMMLRLMRAAAV</sequence>
<evidence type="ECO:0000256" key="1">
    <source>
        <dbReference type="SAM" id="Phobius"/>
    </source>
</evidence>
<evidence type="ECO:0000313" key="3">
    <source>
        <dbReference type="Proteomes" id="UP001185659"/>
    </source>
</evidence>
<keyword evidence="1" id="KW-1133">Transmembrane helix</keyword>
<keyword evidence="3" id="KW-1185">Reference proteome</keyword>
<reference evidence="2 3" key="1">
    <citation type="submission" date="2023-10" db="EMBL/GenBank/DDBJ databases">
        <authorList>
            <person name="Venkata Ramana C."/>
            <person name="Sasikala C."/>
            <person name="Dhurka M."/>
        </authorList>
    </citation>
    <scope>NUCLEOTIDE SEQUENCE [LARGE SCALE GENOMIC DNA]</scope>
    <source>
        <strain evidence="2 3">KCTC 32151</strain>
    </source>
</reference>
<comment type="caution">
    <text evidence="2">The sequence shown here is derived from an EMBL/GenBank/DDBJ whole genome shotgun (WGS) entry which is preliminary data.</text>
</comment>
<gene>
    <name evidence="2" type="ORF">R2G56_11725</name>
</gene>
<keyword evidence="1" id="KW-0472">Membrane</keyword>
<dbReference type="EMBL" id="JAWLIP010000005">
    <property type="protein sequence ID" value="MDV6226957.1"/>
    <property type="molecule type" value="Genomic_DNA"/>
</dbReference>
<organism evidence="2 3">
    <name type="scientific">Nitratireductor aquimarinus</name>
    <dbReference type="NCBI Taxonomy" id="889300"/>
    <lineage>
        <taxon>Bacteria</taxon>
        <taxon>Pseudomonadati</taxon>
        <taxon>Pseudomonadota</taxon>
        <taxon>Alphaproteobacteria</taxon>
        <taxon>Hyphomicrobiales</taxon>
        <taxon>Phyllobacteriaceae</taxon>
        <taxon>Nitratireductor</taxon>
    </lineage>
</organism>